<dbReference type="Proteomes" id="UP000325440">
    <property type="component" value="Unassembled WGS sequence"/>
</dbReference>
<dbReference type="EMBL" id="CABPRJ010000010">
    <property type="protein sequence ID" value="VVC25226.1"/>
    <property type="molecule type" value="Genomic_DNA"/>
</dbReference>
<proteinExistence type="predicted"/>
<gene>
    <name evidence="1" type="ORF">CINCED_3A020769</name>
</gene>
<sequence length="100" mass="12162">MSNSKEIISEMEKETNDEVNISIVLERNPEKMFIRVSKDIISRKKQVEEEVEDEIEEEVVPDVVEIEDEKLNCYFVNVLRQFFRQIMECIPRRVRRMRQR</sequence>
<accession>A0A5E4M091</accession>
<evidence type="ECO:0000313" key="2">
    <source>
        <dbReference type="Proteomes" id="UP000325440"/>
    </source>
</evidence>
<protein>
    <submittedName>
        <fullName evidence="1">Uncharacterized protein</fullName>
    </submittedName>
</protein>
<dbReference type="AlphaFoldDB" id="A0A5E4M091"/>
<keyword evidence="2" id="KW-1185">Reference proteome</keyword>
<reference evidence="1 2" key="1">
    <citation type="submission" date="2019-08" db="EMBL/GenBank/DDBJ databases">
        <authorList>
            <person name="Alioto T."/>
            <person name="Alioto T."/>
            <person name="Gomez Garrido J."/>
        </authorList>
    </citation>
    <scope>NUCLEOTIDE SEQUENCE [LARGE SCALE GENOMIC DNA]</scope>
</reference>
<organism evidence="1 2">
    <name type="scientific">Cinara cedri</name>
    <dbReference type="NCBI Taxonomy" id="506608"/>
    <lineage>
        <taxon>Eukaryota</taxon>
        <taxon>Metazoa</taxon>
        <taxon>Ecdysozoa</taxon>
        <taxon>Arthropoda</taxon>
        <taxon>Hexapoda</taxon>
        <taxon>Insecta</taxon>
        <taxon>Pterygota</taxon>
        <taxon>Neoptera</taxon>
        <taxon>Paraneoptera</taxon>
        <taxon>Hemiptera</taxon>
        <taxon>Sternorrhyncha</taxon>
        <taxon>Aphidomorpha</taxon>
        <taxon>Aphidoidea</taxon>
        <taxon>Aphididae</taxon>
        <taxon>Lachninae</taxon>
        <taxon>Cinara</taxon>
    </lineage>
</organism>
<name>A0A5E4M091_9HEMI</name>
<evidence type="ECO:0000313" key="1">
    <source>
        <dbReference type="EMBL" id="VVC25226.1"/>
    </source>
</evidence>